<protein>
    <submittedName>
        <fullName evidence="6">Dihydroxyacetone kinase</fullName>
    </submittedName>
</protein>
<dbReference type="STRING" id="229920.ADM99_06635"/>
<dbReference type="PANTHER" id="PTHR28629:SF4">
    <property type="entry name" value="TRIOKINASE_FMN CYCLASE"/>
    <property type="match status" value="1"/>
</dbReference>
<dbReference type="GO" id="GO:0005829">
    <property type="term" value="C:cytosol"/>
    <property type="evidence" value="ECO:0007669"/>
    <property type="project" value="TreeGrafter"/>
</dbReference>
<dbReference type="Proteomes" id="UP000050430">
    <property type="component" value="Unassembled WGS sequence"/>
</dbReference>
<reference evidence="6 7" key="1">
    <citation type="submission" date="2015-07" db="EMBL/GenBank/DDBJ databases">
        <title>Genome sequence of Leptolinea tardivitalis DSM 16556.</title>
        <authorList>
            <person name="Hemp J."/>
            <person name="Ward L.M."/>
            <person name="Pace L.A."/>
            <person name="Fischer W.W."/>
        </authorList>
    </citation>
    <scope>NUCLEOTIDE SEQUENCE [LARGE SCALE GENOMIC DNA]</scope>
    <source>
        <strain evidence="6 7">YMTK-2</strain>
    </source>
</reference>
<evidence type="ECO:0000256" key="1">
    <source>
        <dbReference type="ARBA" id="ARBA00022679"/>
    </source>
</evidence>
<dbReference type="GO" id="GO:0004371">
    <property type="term" value="F:glycerone kinase activity"/>
    <property type="evidence" value="ECO:0007669"/>
    <property type="project" value="InterPro"/>
</dbReference>
<accession>A0A0P6XCW4</accession>
<keyword evidence="4" id="KW-0067">ATP-binding</keyword>
<dbReference type="Gene3D" id="3.40.50.10440">
    <property type="entry name" value="Dihydroxyacetone kinase, domain 1"/>
    <property type="match status" value="1"/>
</dbReference>
<dbReference type="AlphaFoldDB" id="A0A0P6XCW4"/>
<dbReference type="PATRIC" id="fig|229920.5.peg.1298"/>
<evidence type="ECO:0000256" key="4">
    <source>
        <dbReference type="ARBA" id="ARBA00022840"/>
    </source>
</evidence>
<keyword evidence="7" id="KW-1185">Reference proteome</keyword>
<proteinExistence type="predicted"/>
<dbReference type="FunFam" id="3.30.1180.20:FF:000001">
    <property type="entry name" value="Dihydroxyacetone kinase 1"/>
    <property type="match status" value="1"/>
</dbReference>
<evidence type="ECO:0000313" key="6">
    <source>
        <dbReference type="EMBL" id="KPL72750.1"/>
    </source>
</evidence>
<evidence type="ECO:0000259" key="5">
    <source>
        <dbReference type="PROSITE" id="PS51481"/>
    </source>
</evidence>
<dbReference type="SUPFAM" id="SSF82549">
    <property type="entry name" value="DAK1/DegV-like"/>
    <property type="match status" value="1"/>
</dbReference>
<dbReference type="Pfam" id="PF02733">
    <property type="entry name" value="Dak1"/>
    <property type="match status" value="1"/>
</dbReference>
<sequence>MKKFINDPFNLVDEMLDGFLAVHKKKIRKLEDVRSIARTDAPVAGKVGIVSGGGSGHKPAFIGFCGEGMLDAVAVGEIFTSPPPLACYEAVKAANGGKGVLILLGNYAGDVMNFQMSADLSAADGIEVEQVILTDDVASAPKGQENRRRGVSGAFLCWKVAGAKAAAGGSLAECKEVVERVNANTRTIGVALSPCTVPAKGSPTFVLADDEMEYGVGHHGEPGTERIKMMSLDDTVQKMMNEILVDLPFTKGDNVAVVINGLGSTPQIELYAAFRKVKSILDTEKINIENAYVGEFFTGLEMAGFSITLSKLDPEIKSLLDAPASTPCYTC</sequence>
<comment type="caution">
    <text evidence="6">The sequence shown here is derived from an EMBL/GenBank/DDBJ whole genome shotgun (WGS) entry which is preliminary data.</text>
</comment>
<evidence type="ECO:0000313" key="7">
    <source>
        <dbReference type="Proteomes" id="UP000050430"/>
    </source>
</evidence>
<keyword evidence="1" id="KW-0808">Transferase</keyword>
<dbReference type="PANTHER" id="PTHR28629">
    <property type="entry name" value="TRIOKINASE/FMN CYCLASE"/>
    <property type="match status" value="1"/>
</dbReference>
<dbReference type="OrthoDB" id="9806345at2"/>
<organism evidence="6 7">
    <name type="scientific">Leptolinea tardivitalis</name>
    <dbReference type="NCBI Taxonomy" id="229920"/>
    <lineage>
        <taxon>Bacteria</taxon>
        <taxon>Bacillati</taxon>
        <taxon>Chloroflexota</taxon>
        <taxon>Anaerolineae</taxon>
        <taxon>Anaerolineales</taxon>
        <taxon>Anaerolineaceae</taxon>
        <taxon>Leptolinea</taxon>
    </lineage>
</organism>
<dbReference type="RefSeq" id="WP_062421159.1">
    <property type="nucleotide sequence ID" value="NZ_BBYA01000008.1"/>
</dbReference>
<dbReference type="InterPro" id="IPR050861">
    <property type="entry name" value="Dihydroxyacetone_Kinase"/>
</dbReference>
<gene>
    <name evidence="6" type="ORF">ADM99_06635</name>
</gene>
<evidence type="ECO:0000256" key="2">
    <source>
        <dbReference type="ARBA" id="ARBA00022741"/>
    </source>
</evidence>
<keyword evidence="2" id="KW-0547">Nucleotide-binding</keyword>
<keyword evidence="3 6" id="KW-0418">Kinase</keyword>
<dbReference type="GO" id="GO:0005524">
    <property type="term" value="F:ATP binding"/>
    <property type="evidence" value="ECO:0007669"/>
    <property type="project" value="UniProtKB-KW"/>
</dbReference>
<dbReference type="FunFam" id="3.40.50.10440:FF:000001">
    <property type="entry name" value="Dihydroxyacetone kinase, DhaK subunit"/>
    <property type="match status" value="1"/>
</dbReference>
<dbReference type="Gene3D" id="3.30.1180.20">
    <property type="entry name" value="Dihydroxyacetone kinase, domain 2"/>
    <property type="match status" value="1"/>
</dbReference>
<dbReference type="PROSITE" id="PS51481">
    <property type="entry name" value="DHAK"/>
    <property type="match status" value="1"/>
</dbReference>
<name>A0A0P6XCW4_9CHLR</name>
<dbReference type="GO" id="GO:0019563">
    <property type="term" value="P:glycerol catabolic process"/>
    <property type="evidence" value="ECO:0007669"/>
    <property type="project" value="TreeGrafter"/>
</dbReference>
<feature type="domain" description="DhaK" evidence="5">
    <location>
        <begin position="7"/>
        <end position="329"/>
    </location>
</feature>
<dbReference type="EMBL" id="LGCK01000007">
    <property type="protein sequence ID" value="KPL72750.1"/>
    <property type="molecule type" value="Genomic_DNA"/>
</dbReference>
<evidence type="ECO:0000256" key="3">
    <source>
        <dbReference type="ARBA" id="ARBA00022777"/>
    </source>
</evidence>
<dbReference type="InterPro" id="IPR004006">
    <property type="entry name" value="DhaK_dom"/>
</dbReference>